<dbReference type="SUPFAM" id="SSF51556">
    <property type="entry name" value="Metallo-dependent hydrolases"/>
    <property type="match status" value="1"/>
</dbReference>
<evidence type="ECO:0000313" key="1">
    <source>
        <dbReference type="EMBL" id="KAJ8603282.1"/>
    </source>
</evidence>
<name>A0AAD7XPA6_9STRA</name>
<dbReference type="InterPro" id="IPR032466">
    <property type="entry name" value="Metal_Hydrolase"/>
</dbReference>
<dbReference type="PANTHER" id="PTHR47176">
    <property type="entry name" value="OSJNBA0020J04.13 PROTEIN"/>
    <property type="match status" value="1"/>
</dbReference>
<protein>
    <submittedName>
        <fullName evidence="1">Uncharacterized protein</fullName>
    </submittedName>
</protein>
<dbReference type="Pfam" id="PF01026">
    <property type="entry name" value="TatD_DNase"/>
    <property type="match status" value="1"/>
</dbReference>
<organism evidence="1 2">
    <name type="scientific">Chrysophaeum taylorii</name>
    <dbReference type="NCBI Taxonomy" id="2483200"/>
    <lineage>
        <taxon>Eukaryota</taxon>
        <taxon>Sar</taxon>
        <taxon>Stramenopiles</taxon>
        <taxon>Ochrophyta</taxon>
        <taxon>Pelagophyceae</taxon>
        <taxon>Pelagomonadales</taxon>
        <taxon>Pelagomonadaceae</taxon>
        <taxon>Chrysophaeum</taxon>
    </lineage>
</organism>
<dbReference type="AlphaFoldDB" id="A0AAD7XPA6"/>
<gene>
    <name evidence="1" type="ORF">CTAYLR_006945</name>
</gene>
<dbReference type="Gene3D" id="3.20.20.140">
    <property type="entry name" value="Metal-dependent hydrolases"/>
    <property type="match status" value="1"/>
</dbReference>
<comment type="caution">
    <text evidence="1">The sequence shown here is derived from an EMBL/GenBank/DDBJ whole genome shotgun (WGS) entry which is preliminary data.</text>
</comment>
<dbReference type="PANTHER" id="PTHR47176:SF1">
    <property type="entry name" value="OS04G0577500 PROTEIN"/>
    <property type="match status" value="1"/>
</dbReference>
<keyword evidence="2" id="KW-1185">Reference proteome</keyword>
<dbReference type="EMBL" id="JAQMWT010000358">
    <property type="protein sequence ID" value="KAJ8603282.1"/>
    <property type="molecule type" value="Genomic_DNA"/>
</dbReference>
<proteinExistence type="predicted"/>
<accession>A0AAD7XPA6</accession>
<dbReference type="Proteomes" id="UP001230188">
    <property type="component" value="Unassembled WGS sequence"/>
</dbReference>
<sequence>MMIDSHCHPHIGAGGRHSARAVVASTHAGDWEAVRAYAGPVAARAYGVHPWWAETAQGDWLARLRAHLQAEPEALCGELGLDGLRGGGPHGALDAARQDDVFRAQLALASQLRRPCTVHCVRAYGRLREALDEAPSLPPALAMHSYGGSFDFARDLKASLERRGSACFFGFSWIVNGRRKPEKQADVIKCLDGDSILLETDLEEGTDIDDNLARAATLVADARGWTADDAHRRCDENARLFLLSGRV</sequence>
<dbReference type="GO" id="GO:0016788">
    <property type="term" value="F:hydrolase activity, acting on ester bonds"/>
    <property type="evidence" value="ECO:0007669"/>
    <property type="project" value="InterPro"/>
</dbReference>
<dbReference type="InterPro" id="IPR001130">
    <property type="entry name" value="TatD-like"/>
</dbReference>
<evidence type="ECO:0000313" key="2">
    <source>
        <dbReference type="Proteomes" id="UP001230188"/>
    </source>
</evidence>
<reference evidence="1" key="1">
    <citation type="submission" date="2023-01" db="EMBL/GenBank/DDBJ databases">
        <title>Metagenome sequencing of chrysophaentin producing Chrysophaeum taylorii.</title>
        <authorList>
            <person name="Davison J."/>
            <person name="Bewley C."/>
        </authorList>
    </citation>
    <scope>NUCLEOTIDE SEQUENCE</scope>
    <source>
        <strain evidence="1">NIES-1699</strain>
    </source>
</reference>